<dbReference type="OrthoDB" id="9991317at2759"/>
<gene>
    <name evidence="2" type="ORF">B0J13DRAFT_653092</name>
</gene>
<proteinExistence type="predicted"/>
<comment type="caution">
    <text evidence="2">The sequence shown here is derived from an EMBL/GenBank/DDBJ whole genome shotgun (WGS) entry which is preliminary data.</text>
</comment>
<reference evidence="2" key="1">
    <citation type="journal article" date="2021" name="Nat. Commun.">
        <title>Genetic determinants of endophytism in the Arabidopsis root mycobiome.</title>
        <authorList>
            <person name="Mesny F."/>
            <person name="Miyauchi S."/>
            <person name="Thiergart T."/>
            <person name="Pickel B."/>
            <person name="Atanasova L."/>
            <person name="Karlsson M."/>
            <person name="Huettel B."/>
            <person name="Barry K.W."/>
            <person name="Haridas S."/>
            <person name="Chen C."/>
            <person name="Bauer D."/>
            <person name="Andreopoulos W."/>
            <person name="Pangilinan J."/>
            <person name="LaButti K."/>
            <person name="Riley R."/>
            <person name="Lipzen A."/>
            <person name="Clum A."/>
            <person name="Drula E."/>
            <person name="Henrissat B."/>
            <person name="Kohler A."/>
            <person name="Grigoriev I.V."/>
            <person name="Martin F.M."/>
            <person name="Hacquard S."/>
        </authorList>
    </citation>
    <scope>NUCLEOTIDE SEQUENCE</scope>
    <source>
        <strain evidence="2">MPI-CAGE-AT-0021</strain>
    </source>
</reference>
<evidence type="ECO:0000313" key="2">
    <source>
        <dbReference type="EMBL" id="KAH7116604.1"/>
    </source>
</evidence>
<dbReference type="EMBL" id="JAGMUU010000035">
    <property type="protein sequence ID" value="KAH7116604.1"/>
    <property type="molecule type" value="Genomic_DNA"/>
</dbReference>
<dbReference type="Proteomes" id="UP000717696">
    <property type="component" value="Unassembled WGS sequence"/>
</dbReference>
<dbReference type="InterPro" id="IPR024983">
    <property type="entry name" value="CHAT_dom"/>
</dbReference>
<sequence length="121" mass="13837">TACGTGQIRHERSIDESIHLTSAFQLAGFRHVVGTLWEVDDELCVRMARLVYEFLRDRGMSNESVSGGLHHATGLLRDDWLHEEVDGQKTIRDSGSVRDIEMRESTERSRPLWVPYVHYGV</sequence>
<feature type="domain" description="CHAT" evidence="1">
    <location>
        <begin position="1"/>
        <end position="78"/>
    </location>
</feature>
<dbReference type="AlphaFoldDB" id="A0A9P9DCF2"/>
<evidence type="ECO:0000259" key="1">
    <source>
        <dbReference type="Pfam" id="PF12770"/>
    </source>
</evidence>
<accession>A0A9P9DCF2</accession>
<feature type="non-terminal residue" evidence="2">
    <location>
        <position position="1"/>
    </location>
</feature>
<protein>
    <recommendedName>
        <fullName evidence="1">CHAT domain-containing protein</fullName>
    </recommendedName>
</protein>
<name>A0A9P9DCF2_9HYPO</name>
<organism evidence="2 3">
    <name type="scientific">Dactylonectria estremocensis</name>
    <dbReference type="NCBI Taxonomy" id="1079267"/>
    <lineage>
        <taxon>Eukaryota</taxon>
        <taxon>Fungi</taxon>
        <taxon>Dikarya</taxon>
        <taxon>Ascomycota</taxon>
        <taxon>Pezizomycotina</taxon>
        <taxon>Sordariomycetes</taxon>
        <taxon>Hypocreomycetidae</taxon>
        <taxon>Hypocreales</taxon>
        <taxon>Nectriaceae</taxon>
        <taxon>Dactylonectria</taxon>
    </lineage>
</organism>
<evidence type="ECO:0000313" key="3">
    <source>
        <dbReference type="Proteomes" id="UP000717696"/>
    </source>
</evidence>
<keyword evidence="3" id="KW-1185">Reference proteome</keyword>
<dbReference type="Pfam" id="PF12770">
    <property type="entry name" value="CHAT"/>
    <property type="match status" value="1"/>
</dbReference>